<evidence type="ECO:0000256" key="1">
    <source>
        <dbReference type="ARBA" id="ARBA00004123"/>
    </source>
</evidence>
<keyword evidence="4 8" id="KW-0805">Transcription regulation</keyword>
<gene>
    <name evidence="9" type="ORF">ACA1_068690</name>
</gene>
<evidence type="ECO:0000313" key="9">
    <source>
        <dbReference type="EMBL" id="ELR23285.1"/>
    </source>
</evidence>
<reference evidence="9 10" key="1">
    <citation type="journal article" date="2013" name="Genome Biol.">
        <title>Genome of Acanthamoeba castellanii highlights extensive lateral gene transfer and early evolution of tyrosine kinase signaling.</title>
        <authorList>
            <person name="Clarke M."/>
            <person name="Lohan A.J."/>
            <person name="Liu B."/>
            <person name="Lagkouvardos I."/>
            <person name="Roy S."/>
            <person name="Zafar N."/>
            <person name="Bertelli C."/>
            <person name="Schilde C."/>
            <person name="Kianianmomeni A."/>
            <person name="Burglin T.R."/>
            <person name="Frech C."/>
            <person name="Turcotte B."/>
            <person name="Kopec K.O."/>
            <person name="Synnott J.M."/>
            <person name="Choo C."/>
            <person name="Paponov I."/>
            <person name="Finkler A."/>
            <person name="Soon Heng Tan C."/>
            <person name="Hutchins A.P."/>
            <person name="Weinmeier T."/>
            <person name="Rattei T."/>
            <person name="Chu J.S."/>
            <person name="Gimenez G."/>
            <person name="Irimia M."/>
            <person name="Rigden D.J."/>
            <person name="Fitzpatrick D.A."/>
            <person name="Lorenzo-Morales J."/>
            <person name="Bateman A."/>
            <person name="Chiu C.H."/>
            <person name="Tang P."/>
            <person name="Hegemann P."/>
            <person name="Fromm H."/>
            <person name="Raoult D."/>
            <person name="Greub G."/>
            <person name="Miranda-Saavedra D."/>
            <person name="Chen N."/>
            <person name="Nash P."/>
            <person name="Ginger M.L."/>
            <person name="Horn M."/>
            <person name="Schaap P."/>
            <person name="Caler L."/>
            <person name="Loftus B."/>
        </authorList>
    </citation>
    <scope>NUCLEOTIDE SEQUENCE [LARGE SCALE GENOMIC DNA]</scope>
    <source>
        <strain evidence="9 10">Neff</strain>
    </source>
</reference>
<dbReference type="SUPFAM" id="SSF142897">
    <property type="entry name" value="TFB5-like"/>
    <property type="match status" value="1"/>
</dbReference>
<dbReference type="PANTHER" id="PTHR28580">
    <property type="entry name" value="GENERAL TRANSCRIPTION FACTOR IIH SUBUNIT 5"/>
    <property type="match status" value="1"/>
</dbReference>
<dbReference type="InterPro" id="IPR035935">
    <property type="entry name" value="TFB5-like_sf"/>
</dbReference>
<dbReference type="KEGG" id="acan:ACA1_068690"/>
<evidence type="ECO:0000256" key="3">
    <source>
        <dbReference type="ARBA" id="ARBA00022763"/>
    </source>
</evidence>
<dbReference type="STRING" id="1257118.L8HDL6"/>
<evidence type="ECO:0000256" key="8">
    <source>
        <dbReference type="RuleBase" id="RU368032"/>
    </source>
</evidence>
<dbReference type="GO" id="GO:0005675">
    <property type="term" value="C:transcription factor TFIIH holo complex"/>
    <property type="evidence" value="ECO:0007669"/>
    <property type="project" value="TreeGrafter"/>
</dbReference>
<dbReference type="OMA" id="VKCDPAM"/>
<name>L8HDL6_ACACF</name>
<evidence type="ECO:0000256" key="7">
    <source>
        <dbReference type="ARBA" id="ARBA00023242"/>
    </source>
</evidence>
<dbReference type="OrthoDB" id="354at2759"/>
<dbReference type="Pfam" id="PF06331">
    <property type="entry name" value="Tfb5"/>
    <property type="match status" value="1"/>
</dbReference>
<comment type="subunit">
    <text evidence="8">Component of the 7-subunit TFIIH core complex.</text>
</comment>
<comment type="function">
    <text evidence="8">In NER, TFIIH acts by opening DNA around the lesion to allow the excision of the damaged oligonucleotide and its replacement by a new DNA fragment. In transcription, TFIIH has an essential role in transcription initiation. When the pre-initiation complex (PIC) has been established, TFIIH is required for promoter opening and promoter escape.</text>
</comment>
<accession>L8HDL6</accession>
<dbReference type="Proteomes" id="UP000011083">
    <property type="component" value="Unassembled WGS sequence"/>
</dbReference>
<dbReference type="VEuPathDB" id="AmoebaDB:ACA1_068690"/>
<evidence type="ECO:0000313" key="10">
    <source>
        <dbReference type="Proteomes" id="UP000011083"/>
    </source>
</evidence>
<dbReference type="EMBL" id="KB007857">
    <property type="protein sequence ID" value="ELR23285.1"/>
    <property type="molecule type" value="Genomic_DNA"/>
</dbReference>
<keyword evidence="10" id="KW-1185">Reference proteome</keyword>
<sequence length="69" mass="7994">MVHATKGVLVTCDATMKQFLLFLDKEHHFIIKDLDETHLLVDAAKATLIQEKMNEMYEENTYVPIKTDN</sequence>
<keyword evidence="3 8" id="KW-0227">DNA damage</keyword>
<evidence type="ECO:0000256" key="5">
    <source>
        <dbReference type="ARBA" id="ARBA00023163"/>
    </source>
</evidence>
<dbReference type="SMART" id="SM01395">
    <property type="entry name" value="Tbf5"/>
    <property type="match status" value="1"/>
</dbReference>
<comment type="subcellular location">
    <subcellularLocation>
        <location evidence="1 8">Nucleus</location>
    </subcellularLocation>
</comment>
<evidence type="ECO:0000256" key="4">
    <source>
        <dbReference type="ARBA" id="ARBA00023015"/>
    </source>
</evidence>
<keyword evidence="6 8" id="KW-0234">DNA repair</keyword>
<dbReference type="GO" id="GO:0006367">
    <property type="term" value="P:transcription initiation at RNA polymerase II promoter"/>
    <property type="evidence" value="ECO:0007669"/>
    <property type="project" value="UniProtKB-UniRule"/>
</dbReference>
<evidence type="ECO:0000256" key="6">
    <source>
        <dbReference type="ARBA" id="ARBA00023204"/>
    </source>
</evidence>
<dbReference type="AlphaFoldDB" id="L8HDL6"/>
<protein>
    <recommendedName>
        <fullName evidence="8">General transcription and DNA repair factor IIH subunit TFB5</fullName>
    </recommendedName>
</protein>
<keyword evidence="5 8" id="KW-0804">Transcription</keyword>
<proteinExistence type="inferred from homology"/>
<dbReference type="InterPro" id="IPR009400">
    <property type="entry name" value="TFIIH_TTDA/Tfb5"/>
</dbReference>
<dbReference type="GO" id="GO:0000439">
    <property type="term" value="C:transcription factor TFIIH core complex"/>
    <property type="evidence" value="ECO:0007669"/>
    <property type="project" value="UniProtKB-UniRule"/>
</dbReference>
<dbReference type="GeneID" id="14924258"/>
<keyword evidence="7 8" id="KW-0539">Nucleus</keyword>
<dbReference type="RefSeq" id="XP_004352813.1">
    <property type="nucleotide sequence ID" value="XM_004352761.1"/>
</dbReference>
<dbReference type="GO" id="GO:0006294">
    <property type="term" value="P:nucleotide-excision repair, preincision complex assembly"/>
    <property type="evidence" value="ECO:0007669"/>
    <property type="project" value="TreeGrafter"/>
</dbReference>
<dbReference type="Gene3D" id="3.30.70.1220">
    <property type="entry name" value="TFB5-like"/>
    <property type="match status" value="1"/>
</dbReference>
<organism evidence="9 10">
    <name type="scientific">Acanthamoeba castellanii (strain ATCC 30010 / Neff)</name>
    <dbReference type="NCBI Taxonomy" id="1257118"/>
    <lineage>
        <taxon>Eukaryota</taxon>
        <taxon>Amoebozoa</taxon>
        <taxon>Discosea</taxon>
        <taxon>Longamoebia</taxon>
        <taxon>Centramoebida</taxon>
        <taxon>Acanthamoebidae</taxon>
        <taxon>Acanthamoeba</taxon>
    </lineage>
</organism>
<evidence type="ECO:0000256" key="2">
    <source>
        <dbReference type="ARBA" id="ARBA00007470"/>
    </source>
</evidence>
<dbReference type="PANTHER" id="PTHR28580:SF1">
    <property type="entry name" value="GENERAL TRANSCRIPTION FACTOR IIH SUBUNIT 5"/>
    <property type="match status" value="1"/>
</dbReference>
<comment type="similarity">
    <text evidence="2 8">Belongs to the TFB5 family.</text>
</comment>